<protein>
    <submittedName>
        <fullName evidence="1">Uncharacterized protein</fullName>
    </submittedName>
</protein>
<accession>A0A0A9B360</accession>
<sequence length="14" mass="1573">MEKMKAQFCPSGTD</sequence>
<organism evidence="1">
    <name type="scientific">Arundo donax</name>
    <name type="common">Giant reed</name>
    <name type="synonym">Donax arundinaceus</name>
    <dbReference type="NCBI Taxonomy" id="35708"/>
    <lineage>
        <taxon>Eukaryota</taxon>
        <taxon>Viridiplantae</taxon>
        <taxon>Streptophyta</taxon>
        <taxon>Embryophyta</taxon>
        <taxon>Tracheophyta</taxon>
        <taxon>Spermatophyta</taxon>
        <taxon>Magnoliopsida</taxon>
        <taxon>Liliopsida</taxon>
        <taxon>Poales</taxon>
        <taxon>Poaceae</taxon>
        <taxon>PACMAD clade</taxon>
        <taxon>Arundinoideae</taxon>
        <taxon>Arundineae</taxon>
        <taxon>Arundo</taxon>
    </lineage>
</organism>
<dbReference type="EMBL" id="GBRH01244138">
    <property type="protein sequence ID" value="JAD53757.1"/>
    <property type="molecule type" value="Transcribed_RNA"/>
</dbReference>
<name>A0A0A9B360_ARUDO</name>
<proteinExistence type="predicted"/>
<reference evidence="1" key="1">
    <citation type="submission" date="2014-09" db="EMBL/GenBank/DDBJ databases">
        <authorList>
            <person name="Magalhaes I.L.F."/>
            <person name="Oliveira U."/>
            <person name="Santos F.R."/>
            <person name="Vidigal T.H.D.A."/>
            <person name="Brescovit A.D."/>
            <person name="Santos A.J."/>
        </authorList>
    </citation>
    <scope>NUCLEOTIDE SEQUENCE</scope>
    <source>
        <tissue evidence="1">Shoot tissue taken approximately 20 cm above the soil surface</tissue>
    </source>
</reference>
<reference evidence="1" key="2">
    <citation type="journal article" date="2015" name="Data Brief">
        <title>Shoot transcriptome of the giant reed, Arundo donax.</title>
        <authorList>
            <person name="Barrero R.A."/>
            <person name="Guerrero F.D."/>
            <person name="Moolhuijzen P."/>
            <person name="Goolsby J.A."/>
            <person name="Tidwell J."/>
            <person name="Bellgard S.E."/>
            <person name="Bellgard M.I."/>
        </authorList>
    </citation>
    <scope>NUCLEOTIDE SEQUENCE</scope>
    <source>
        <tissue evidence="1">Shoot tissue taken approximately 20 cm above the soil surface</tissue>
    </source>
</reference>
<evidence type="ECO:0000313" key="1">
    <source>
        <dbReference type="EMBL" id="JAD53757.1"/>
    </source>
</evidence>